<protein>
    <recommendedName>
        <fullName evidence="5">Protein E6</fullName>
    </recommendedName>
</protein>
<dbReference type="PANTHER" id="PTHR35274">
    <property type="entry name" value="E6-LIKE PROTEIN"/>
    <property type="match status" value="1"/>
</dbReference>
<keyword evidence="2" id="KW-0732">Signal</keyword>
<dbReference type="PANTHER" id="PTHR35274:SF2">
    <property type="entry name" value="E6-LIKE PROTEIN"/>
    <property type="match status" value="1"/>
</dbReference>
<feature type="compositionally biased region" description="Basic and acidic residues" evidence="1">
    <location>
        <begin position="68"/>
        <end position="78"/>
    </location>
</feature>
<comment type="caution">
    <text evidence="3">The sequence shown here is derived from an EMBL/GenBank/DDBJ whole genome shotgun (WGS) entry which is preliminary data.</text>
</comment>
<sequence length="273" mass="31210">MPSCRAMHFPSMASSKHFPIVILIALFVAAHLAHARESQFFSKATKETTNQQVPDKEKQQQETFNYSDQHESQTKVDEPNYIPDTTQNGGYGLYGHEASQLPPSAVTTSSSTVPEESFYGSFEPNNNVNYYEQLYKNTEGNGYYNKKDSYANEDDNKAGSFSNRYTSIAALNQQDSYYGGSAGNSYGNVKQEGMSDTRYMENGKYFYDVNNEEKYYPSYRYGYSRTPASRRSSTYNPNMMNNYRNPSYQYSGNSMEGYGQNQEYQNVQDEFEP</sequence>
<reference evidence="3 4" key="1">
    <citation type="journal article" date="2023" name="Hortic Res">
        <title>Pangenome of water caltrop reveals structural variations and asymmetric subgenome divergence after allopolyploidization.</title>
        <authorList>
            <person name="Zhang X."/>
            <person name="Chen Y."/>
            <person name="Wang L."/>
            <person name="Yuan Y."/>
            <person name="Fang M."/>
            <person name="Shi L."/>
            <person name="Lu R."/>
            <person name="Comes H.P."/>
            <person name="Ma Y."/>
            <person name="Chen Y."/>
            <person name="Huang G."/>
            <person name="Zhou Y."/>
            <person name="Zheng Z."/>
            <person name="Qiu Y."/>
        </authorList>
    </citation>
    <scope>NUCLEOTIDE SEQUENCE [LARGE SCALE GENOMIC DNA]</scope>
    <source>
        <tissue evidence="3">Roots</tissue>
    </source>
</reference>
<feature type="region of interest" description="Disordered" evidence="1">
    <location>
        <begin position="45"/>
        <end position="82"/>
    </location>
</feature>
<feature type="signal peptide" evidence="2">
    <location>
        <begin position="1"/>
        <end position="35"/>
    </location>
</feature>
<proteinExistence type="predicted"/>
<evidence type="ECO:0000313" key="3">
    <source>
        <dbReference type="EMBL" id="KAK4769955.1"/>
    </source>
</evidence>
<evidence type="ECO:0000313" key="4">
    <source>
        <dbReference type="Proteomes" id="UP001345219"/>
    </source>
</evidence>
<dbReference type="Proteomes" id="UP001345219">
    <property type="component" value="Chromosome 24"/>
</dbReference>
<dbReference type="AlphaFoldDB" id="A0AAN7QN73"/>
<evidence type="ECO:0008006" key="5">
    <source>
        <dbReference type="Google" id="ProtNLM"/>
    </source>
</evidence>
<name>A0AAN7QN73_9MYRT</name>
<gene>
    <name evidence="3" type="ORF">SAY87_030487</name>
</gene>
<feature type="region of interest" description="Disordered" evidence="1">
    <location>
        <begin position="252"/>
        <end position="273"/>
    </location>
</feature>
<evidence type="ECO:0000256" key="1">
    <source>
        <dbReference type="SAM" id="MobiDB-lite"/>
    </source>
</evidence>
<accession>A0AAN7QN73</accession>
<dbReference type="EMBL" id="JAXIOK010000005">
    <property type="protein sequence ID" value="KAK4769955.1"/>
    <property type="molecule type" value="Genomic_DNA"/>
</dbReference>
<dbReference type="InterPro" id="IPR040290">
    <property type="entry name" value="Prot_E6-like"/>
</dbReference>
<organism evidence="3 4">
    <name type="scientific">Trapa incisa</name>
    <dbReference type="NCBI Taxonomy" id="236973"/>
    <lineage>
        <taxon>Eukaryota</taxon>
        <taxon>Viridiplantae</taxon>
        <taxon>Streptophyta</taxon>
        <taxon>Embryophyta</taxon>
        <taxon>Tracheophyta</taxon>
        <taxon>Spermatophyta</taxon>
        <taxon>Magnoliopsida</taxon>
        <taxon>eudicotyledons</taxon>
        <taxon>Gunneridae</taxon>
        <taxon>Pentapetalae</taxon>
        <taxon>rosids</taxon>
        <taxon>malvids</taxon>
        <taxon>Myrtales</taxon>
        <taxon>Lythraceae</taxon>
        <taxon>Trapa</taxon>
    </lineage>
</organism>
<feature type="chain" id="PRO_5043013992" description="Protein E6" evidence="2">
    <location>
        <begin position="36"/>
        <end position="273"/>
    </location>
</feature>
<keyword evidence="4" id="KW-1185">Reference proteome</keyword>
<evidence type="ECO:0000256" key="2">
    <source>
        <dbReference type="SAM" id="SignalP"/>
    </source>
</evidence>